<evidence type="ECO:0000313" key="5">
    <source>
        <dbReference type="Proteomes" id="UP000190961"/>
    </source>
</evidence>
<feature type="compositionally biased region" description="Low complexity" evidence="1">
    <location>
        <begin position="42"/>
        <end position="52"/>
    </location>
</feature>
<reference evidence="4 5" key="1">
    <citation type="submission" date="2017-02" db="EMBL/GenBank/DDBJ databases">
        <authorList>
            <person name="Peterson S.W."/>
        </authorList>
    </citation>
    <scope>NUCLEOTIDE SEQUENCE [LARGE SCALE GENOMIC DNA]</scope>
    <source>
        <strain evidence="4 5">DSM 25262</strain>
    </source>
</reference>
<protein>
    <recommendedName>
        <fullName evidence="3">DUF3347 domain-containing protein</fullName>
    </recommendedName>
</protein>
<gene>
    <name evidence="4" type="ORF">SAMN05660236_0461</name>
</gene>
<sequence length="208" mass="23102">MKNKFIIYTLFIAAVAFALSNCSGKKESAHEGHDHAAHKGEASSSDSTTATEVSKPQFEVDKTFQLQLSDIFTSYLSLKEAFVASDADKVRTEAAVVQQKVTQADMKLLSGAAHNDWMSYLSGLESSLREIQTSKDIEVQRRAFSTLSDNLYKSAKAFGLGGTKAYYEFCPMAFNDEGAYWLSDQEKIRNPYFGDQMLTCGVIKEKLQ</sequence>
<evidence type="ECO:0000256" key="1">
    <source>
        <dbReference type="SAM" id="MobiDB-lite"/>
    </source>
</evidence>
<feature type="signal peptide" evidence="2">
    <location>
        <begin position="1"/>
        <end position="18"/>
    </location>
</feature>
<feature type="compositionally biased region" description="Basic and acidic residues" evidence="1">
    <location>
        <begin position="28"/>
        <end position="41"/>
    </location>
</feature>
<feature type="domain" description="DUF3347" evidence="3">
    <location>
        <begin position="71"/>
        <end position="160"/>
    </location>
</feature>
<dbReference type="InterPro" id="IPR021782">
    <property type="entry name" value="DUF3347"/>
</dbReference>
<keyword evidence="5" id="KW-1185">Reference proteome</keyword>
<accession>A0A1T5IVN0</accession>
<feature type="chain" id="PRO_5013387026" description="DUF3347 domain-containing protein" evidence="2">
    <location>
        <begin position="19"/>
        <end position="208"/>
    </location>
</feature>
<evidence type="ECO:0000313" key="4">
    <source>
        <dbReference type="EMBL" id="SKC43256.1"/>
    </source>
</evidence>
<name>A0A1T5IVN0_9BACT</name>
<dbReference type="OrthoDB" id="5513217at2"/>
<evidence type="ECO:0000256" key="2">
    <source>
        <dbReference type="SAM" id="SignalP"/>
    </source>
</evidence>
<dbReference type="AlphaFoldDB" id="A0A1T5IVN0"/>
<proteinExistence type="predicted"/>
<organism evidence="4 5">
    <name type="scientific">Ohtaekwangia koreensis</name>
    <dbReference type="NCBI Taxonomy" id="688867"/>
    <lineage>
        <taxon>Bacteria</taxon>
        <taxon>Pseudomonadati</taxon>
        <taxon>Bacteroidota</taxon>
        <taxon>Cytophagia</taxon>
        <taxon>Cytophagales</taxon>
        <taxon>Fulvivirgaceae</taxon>
        <taxon>Ohtaekwangia</taxon>
    </lineage>
</organism>
<keyword evidence="2" id="KW-0732">Signal</keyword>
<feature type="region of interest" description="Disordered" evidence="1">
    <location>
        <begin position="28"/>
        <end position="52"/>
    </location>
</feature>
<dbReference type="Proteomes" id="UP000190961">
    <property type="component" value="Unassembled WGS sequence"/>
</dbReference>
<evidence type="ECO:0000259" key="3">
    <source>
        <dbReference type="Pfam" id="PF11827"/>
    </source>
</evidence>
<dbReference type="EMBL" id="FUZU01000001">
    <property type="protein sequence ID" value="SKC43256.1"/>
    <property type="molecule type" value="Genomic_DNA"/>
</dbReference>
<dbReference type="RefSeq" id="WP_079685084.1">
    <property type="nucleotide sequence ID" value="NZ_FUZU01000001.1"/>
</dbReference>
<dbReference type="Pfam" id="PF11827">
    <property type="entry name" value="DUF3347"/>
    <property type="match status" value="1"/>
</dbReference>
<dbReference type="STRING" id="688867.SAMN05660236_0461"/>